<dbReference type="SMART" id="SM00044">
    <property type="entry name" value="CYCc"/>
    <property type="match status" value="1"/>
</dbReference>
<feature type="transmembrane region" description="Helical" evidence="1">
    <location>
        <begin position="36"/>
        <end position="55"/>
    </location>
</feature>
<dbReference type="PROSITE" id="PS50125">
    <property type="entry name" value="GUANYLATE_CYCLASE_2"/>
    <property type="match status" value="1"/>
</dbReference>
<feature type="transmembrane region" description="Helical" evidence="1">
    <location>
        <begin position="149"/>
        <end position="169"/>
    </location>
</feature>
<feature type="transmembrane region" description="Helical" evidence="1">
    <location>
        <begin position="67"/>
        <end position="86"/>
    </location>
</feature>
<feature type="transmembrane region" description="Helical" evidence="1">
    <location>
        <begin position="123"/>
        <end position="142"/>
    </location>
</feature>
<evidence type="ECO:0000259" key="2">
    <source>
        <dbReference type="PROSITE" id="PS50125"/>
    </source>
</evidence>
<dbReference type="Pfam" id="PF00211">
    <property type="entry name" value="Guanylate_cyc"/>
    <property type="match status" value="1"/>
</dbReference>
<dbReference type="PANTHER" id="PTHR43081">
    <property type="entry name" value="ADENYLATE CYCLASE, TERMINAL-DIFFERENTIATION SPECIFIC-RELATED"/>
    <property type="match status" value="1"/>
</dbReference>
<keyword evidence="1" id="KW-1133">Transmembrane helix</keyword>
<dbReference type="CDD" id="cd07302">
    <property type="entry name" value="CHD"/>
    <property type="match status" value="1"/>
</dbReference>
<keyword evidence="4" id="KW-1185">Reference proteome</keyword>
<dbReference type="Gene3D" id="3.30.70.1230">
    <property type="entry name" value="Nucleotide cyclase"/>
    <property type="match status" value="1"/>
</dbReference>
<organism evidence="3 4">
    <name type="scientific">Thalassospira marina</name>
    <dbReference type="NCBI Taxonomy" id="2048283"/>
    <lineage>
        <taxon>Bacteria</taxon>
        <taxon>Pseudomonadati</taxon>
        <taxon>Pseudomonadota</taxon>
        <taxon>Alphaproteobacteria</taxon>
        <taxon>Rhodospirillales</taxon>
        <taxon>Thalassospiraceae</taxon>
        <taxon>Thalassospira</taxon>
    </lineage>
</organism>
<gene>
    <name evidence="3" type="ORF">CSC3H3_15145</name>
</gene>
<dbReference type="EMBL" id="CP024199">
    <property type="protein sequence ID" value="AUG53900.1"/>
    <property type="molecule type" value="Genomic_DNA"/>
</dbReference>
<dbReference type="InterPro" id="IPR029787">
    <property type="entry name" value="Nucleotide_cyclase"/>
</dbReference>
<dbReference type="PANTHER" id="PTHR43081:SF1">
    <property type="entry name" value="ADENYLATE CYCLASE, TERMINAL-DIFFERENTIATION SPECIFIC"/>
    <property type="match status" value="1"/>
</dbReference>
<proteinExistence type="predicted"/>
<dbReference type="SUPFAM" id="SSF55073">
    <property type="entry name" value="Nucleotide cyclase"/>
    <property type="match status" value="1"/>
</dbReference>
<dbReference type="InterPro" id="IPR050697">
    <property type="entry name" value="Adenylyl/Guanylyl_Cyclase_3/4"/>
</dbReference>
<dbReference type="InterPro" id="IPR001054">
    <property type="entry name" value="A/G_cyclase"/>
</dbReference>
<dbReference type="Proteomes" id="UP000233458">
    <property type="component" value="Chromosome"/>
</dbReference>
<evidence type="ECO:0000256" key="1">
    <source>
        <dbReference type="SAM" id="Phobius"/>
    </source>
</evidence>
<feature type="transmembrane region" description="Helical" evidence="1">
    <location>
        <begin position="93"/>
        <end position="117"/>
    </location>
</feature>
<reference evidence="3 4" key="1">
    <citation type="submission" date="2017-10" db="EMBL/GenBank/DDBJ databases">
        <title>Biodiversity and function of Thalassospira species in the particle-attached aromatic-hydrocarbon-degrading consortia from the surface seawater of the China South Sea.</title>
        <authorList>
            <person name="Dong C."/>
            <person name="Liu R."/>
            <person name="Shao Z."/>
        </authorList>
    </citation>
    <scope>NUCLEOTIDE SEQUENCE [LARGE SCALE GENOMIC DNA]</scope>
    <source>
        <strain evidence="3 4">CSC3H3</strain>
    </source>
</reference>
<sequence>MKNNIAEFLFGRAPESSLPERVNNAIRDQQRESEQLIGWVQLLLVTIFGTLYAVSPKTAMSDGFHPVPWALSLYFLVTFARLALSYRIHLPSWVLTLSVIADISLLMVLIWSFHIQYMQPASFYLKAPTMMYVYIFISLRALRFDPRYILLAGASAALGWLVLVFYVLWSEGGHSMITRDYVTYLTSNSILIGAEIDKIISIAMVSGVLAIAVLRAQRSFKRAVSEEIAVRDLSRFVSREVADRITHADQQIRPGDGEAVNATIMFTDIEGFSTISENLRPAELAHMLNEYFAATSAVIEKFGGVITQFQGDAMLITFNALKPDTNHAESAVKTAIEIQRLCETFTFCHGGKLKTRCGINTGDIIVGAIGSENRLTFTVHGDTVNIAARLEPLNKQYGTYILASEATVASCQELSGNGNWTRRGEVTVRGRTQPTPIFSTDYQTYLQTSFLPA</sequence>
<evidence type="ECO:0000313" key="4">
    <source>
        <dbReference type="Proteomes" id="UP000233458"/>
    </source>
</evidence>
<keyword evidence="1" id="KW-0812">Transmembrane</keyword>
<name>A0ABM6QBF6_9PROT</name>
<evidence type="ECO:0000313" key="3">
    <source>
        <dbReference type="EMBL" id="AUG53900.1"/>
    </source>
</evidence>
<feature type="transmembrane region" description="Helical" evidence="1">
    <location>
        <begin position="189"/>
        <end position="214"/>
    </location>
</feature>
<accession>A0ABM6QBF6</accession>
<protein>
    <submittedName>
        <fullName evidence="3">Adenylate cyclase</fullName>
    </submittedName>
</protein>
<keyword evidence="1" id="KW-0472">Membrane</keyword>
<feature type="domain" description="Guanylate cyclase" evidence="2">
    <location>
        <begin position="263"/>
        <end position="391"/>
    </location>
</feature>
<dbReference type="RefSeq" id="WP_101285366.1">
    <property type="nucleotide sequence ID" value="NZ_CP024199.1"/>
</dbReference>